<comment type="caution">
    <text evidence="1">The sequence shown here is derived from an EMBL/GenBank/DDBJ whole genome shotgun (WGS) entry which is preliminary data.</text>
</comment>
<reference evidence="1 2" key="1">
    <citation type="journal article" date="2023" name="Antonie Van Leeuwenhoek">
        <title>Unveiling the genomic potential of a novel thermostable glycoside hydrolases producing Neobacillus sedimentimangrovi UE25.</title>
        <authorList>
            <person name="Ejaz U."/>
            <person name="Saleem F."/>
            <person name="Rashid R."/>
            <person name="Hasan K.A."/>
            <person name="Syed M.N."/>
            <person name="Sohail M."/>
        </authorList>
    </citation>
    <scope>NUCLEOTIDE SEQUENCE [LARGE SCALE GENOMIC DNA]</scope>
    <source>
        <strain evidence="1 2">UE25</strain>
    </source>
</reference>
<keyword evidence="2" id="KW-1185">Reference proteome</keyword>
<accession>A0ABS8QHT9</accession>
<evidence type="ECO:0000313" key="1">
    <source>
        <dbReference type="EMBL" id="MCD4838360.1"/>
    </source>
</evidence>
<evidence type="ECO:0000313" key="2">
    <source>
        <dbReference type="Proteomes" id="UP001162836"/>
    </source>
</evidence>
<gene>
    <name evidence="1" type="ORF">LRS37_05620</name>
</gene>
<organism evidence="1 2">
    <name type="scientific">Neobacillus sedimentimangrovi</name>
    <dbReference type="NCBI Taxonomy" id="2699460"/>
    <lineage>
        <taxon>Bacteria</taxon>
        <taxon>Bacillati</taxon>
        <taxon>Bacillota</taxon>
        <taxon>Bacilli</taxon>
        <taxon>Bacillales</taxon>
        <taxon>Bacillaceae</taxon>
        <taxon>Neobacillus</taxon>
    </lineage>
</organism>
<dbReference type="Proteomes" id="UP001162836">
    <property type="component" value="Unassembled WGS sequence"/>
</dbReference>
<dbReference type="EMBL" id="JAJODE010000010">
    <property type="protein sequence ID" value="MCD4838360.1"/>
    <property type="molecule type" value="Genomic_DNA"/>
</dbReference>
<proteinExistence type="predicted"/>
<protein>
    <submittedName>
        <fullName evidence="1">Uncharacterized protein</fullName>
    </submittedName>
</protein>
<sequence length="75" mass="9016">MRNAMNIFTCSFEYQNYVGEQQKNYFVSKETLINKLKNTTHKEEFDHLLKLLRMFKAPNEDIVKIMLNSENELKI</sequence>
<name>A0ABS8QHT9_9BACI</name>